<dbReference type="Pfam" id="PF03602">
    <property type="entry name" value="Cons_hypoth95"/>
    <property type="match status" value="1"/>
</dbReference>
<dbReference type="InterPro" id="IPR029063">
    <property type="entry name" value="SAM-dependent_MTases_sf"/>
</dbReference>
<dbReference type="PIRSF" id="PIRSF004553">
    <property type="entry name" value="CHP00095"/>
    <property type="match status" value="1"/>
</dbReference>
<reference evidence="3" key="1">
    <citation type="journal article" date="2014" name="Gene">
        <title>Genome-guided analysis of transformation efficiency and carbon dioxide assimilation by Moorella thermoacetica Y72.</title>
        <authorList>
            <person name="Tsukahara K."/>
            <person name="Kita A."/>
            <person name="Nakashimada Y."/>
            <person name="Hoshino T."/>
            <person name="Murakami K."/>
        </authorList>
    </citation>
    <scope>NUCLEOTIDE SEQUENCE [LARGE SCALE GENOMIC DNA]</scope>
    <source>
        <strain evidence="3">Y72</strain>
    </source>
</reference>
<dbReference type="EMBL" id="DF238840">
    <property type="protein sequence ID" value="GAF26670.1"/>
    <property type="molecule type" value="Genomic_DNA"/>
</dbReference>
<dbReference type="SUPFAM" id="SSF53335">
    <property type="entry name" value="S-adenosyl-L-methionine-dependent methyltransferases"/>
    <property type="match status" value="1"/>
</dbReference>
<dbReference type="Proteomes" id="UP000063718">
    <property type="component" value="Unassembled WGS sequence"/>
</dbReference>
<dbReference type="InterPro" id="IPR002052">
    <property type="entry name" value="DNA_methylase_N6_adenine_CS"/>
</dbReference>
<evidence type="ECO:0000256" key="2">
    <source>
        <dbReference type="ARBA" id="ARBA00022679"/>
    </source>
</evidence>
<accession>A0A0S6UGH4</accession>
<protein>
    <submittedName>
        <fullName evidence="3">N6-adenine-specific methylase</fullName>
    </submittedName>
</protein>
<dbReference type="InterPro" id="IPR004398">
    <property type="entry name" value="RNA_MeTrfase_RsmD"/>
</dbReference>
<dbReference type="GO" id="GO:0008168">
    <property type="term" value="F:methyltransferase activity"/>
    <property type="evidence" value="ECO:0007669"/>
    <property type="project" value="UniProtKB-KW"/>
</dbReference>
<proteinExistence type="predicted"/>
<dbReference type="CDD" id="cd02440">
    <property type="entry name" value="AdoMet_MTases"/>
    <property type="match status" value="1"/>
</dbReference>
<dbReference type="GO" id="GO:0003676">
    <property type="term" value="F:nucleic acid binding"/>
    <property type="evidence" value="ECO:0007669"/>
    <property type="project" value="InterPro"/>
</dbReference>
<dbReference type="NCBIfam" id="TIGR00095">
    <property type="entry name" value="16S rRNA (guanine(966)-N(2))-methyltransferase RsmD"/>
    <property type="match status" value="1"/>
</dbReference>
<keyword evidence="1 3" id="KW-0489">Methyltransferase</keyword>
<dbReference type="AlphaFoldDB" id="A0A0S6UGH4"/>
<sequence length="192" mass="20702">MLRIIAGEARGRRLGTPRGRTTRPTSDRVREALFNILGNRVIDSLFLDLFAGSGAVGLEALSRGARRVVFVENNRQALKCLTANIKATGLEGRGQVMALDARRALVTLARRRETFDLIFSDPPYRQGWGELILPAVIPVLAPGGLVILETAVTEAGPAITGLEIIAVRIYGDTALNFYKRAGGLAVGVYDSD</sequence>
<dbReference type="GO" id="GO:0031167">
    <property type="term" value="P:rRNA methylation"/>
    <property type="evidence" value="ECO:0007669"/>
    <property type="project" value="InterPro"/>
</dbReference>
<dbReference type="GeneID" id="45616968"/>
<dbReference type="PANTHER" id="PTHR43542">
    <property type="entry name" value="METHYLTRANSFERASE"/>
    <property type="match status" value="1"/>
</dbReference>
<gene>
    <name evidence="3" type="ORF">MTY_2010</name>
</gene>
<dbReference type="PANTHER" id="PTHR43542:SF1">
    <property type="entry name" value="METHYLTRANSFERASE"/>
    <property type="match status" value="1"/>
</dbReference>
<organism evidence="3">
    <name type="scientific">Moorella thermoacetica Y72</name>
    <dbReference type="NCBI Taxonomy" id="1325331"/>
    <lineage>
        <taxon>Bacteria</taxon>
        <taxon>Bacillati</taxon>
        <taxon>Bacillota</taxon>
        <taxon>Clostridia</taxon>
        <taxon>Neomoorellales</taxon>
        <taxon>Neomoorellaceae</taxon>
        <taxon>Neomoorella</taxon>
    </lineage>
</organism>
<dbReference type="Gene3D" id="3.40.50.150">
    <property type="entry name" value="Vaccinia Virus protein VP39"/>
    <property type="match status" value="1"/>
</dbReference>
<dbReference type="PROSITE" id="PS00092">
    <property type="entry name" value="N6_MTASE"/>
    <property type="match status" value="1"/>
</dbReference>
<name>A0A0S6UGH4_NEOTH</name>
<keyword evidence="2" id="KW-0808">Transferase</keyword>
<evidence type="ECO:0000256" key="1">
    <source>
        <dbReference type="ARBA" id="ARBA00022603"/>
    </source>
</evidence>
<dbReference type="RefSeq" id="WP_011392453.1">
    <property type="nucleotide sequence ID" value="NZ_DF238840.1"/>
</dbReference>
<evidence type="ECO:0000313" key="3">
    <source>
        <dbReference type="EMBL" id="GAF26670.1"/>
    </source>
</evidence>